<evidence type="ECO:0000256" key="3">
    <source>
        <dbReference type="SAM" id="MobiDB-lite"/>
    </source>
</evidence>
<dbReference type="EMBL" id="JBJKFK010000243">
    <property type="protein sequence ID" value="KAL3318444.1"/>
    <property type="molecule type" value="Genomic_DNA"/>
</dbReference>
<protein>
    <recommendedName>
        <fullName evidence="2">BUD13 homolog</fullName>
    </recommendedName>
</protein>
<evidence type="ECO:0000256" key="2">
    <source>
        <dbReference type="ARBA" id="ARBA00014454"/>
    </source>
</evidence>
<dbReference type="InterPro" id="IPR051112">
    <property type="entry name" value="CWC26_splicing_factor"/>
</dbReference>
<evidence type="ECO:0000256" key="1">
    <source>
        <dbReference type="ARBA" id="ARBA00011069"/>
    </source>
</evidence>
<dbReference type="PANTHER" id="PTHR31809:SF0">
    <property type="entry name" value="BUD13 HOMOLOG"/>
    <property type="match status" value="1"/>
</dbReference>
<name>A0ABD2QFY2_9PLAT</name>
<organism evidence="4 5">
    <name type="scientific">Cichlidogyrus casuarinus</name>
    <dbReference type="NCBI Taxonomy" id="1844966"/>
    <lineage>
        <taxon>Eukaryota</taxon>
        <taxon>Metazoa</taxon>
        <taxon>Spiralia</taxon>
        <taxon>Lophotrochozoa</taxon>
        <taxon>Platyhelminthes</taxon>
        <taxon>Monogenea</taxon>
        <taxon>Monopisthocotylea</taxon>
        <taxon>Dactylogyridea</taxon>
        <taxon>Ancyrocephalidae</taxon>
        <taxon>Cichlidogyrus</taxon>
    </lineage>
</organism>
<sequence>MKRKQKEISKEELLKRYTQPIKQEKGKSDVKYISGELPDAFDALHGDAGQKDILSSIYEDAPTIVRKVPESAYLKKSKEDELKREMKAKYDLWGKGIKNVELKEAELEEQLELAEKPLARYADNEDLQKYLKAQIHADDPMAEYFMSKQEKKKKRRHLDSASAPLPVYKGPDPPTNRFNIRPGYRWDGVNRSNGFENKLIEERNRKQHVQDTGNKWAMMDL</sequence>
<keyword evidence="5" id="KW-1185">Reference proteome</keyword>
<accession>A0ABD2QFY2</accession>
<gene>
    <name evidence="4" type="primary">BUD13</name>
    <name evidence="4" type="ORF">Ciccas_002891</name>
</gene>
<proteinExistence type="inferred from homology"/>
<comment type="similarity">
    <text evidence="1">Belongs to the CWC26 family.</text>
</comment>
<dbReference type="Proteomes" id="UP001626550">
    <property type="component" value="Unassembled WGS sequence"/>
</dbReference>
<feature type="region of interest" description="Disordered" evidence="3">
    <location>
        <begin position="148"/>
        <end position="181"/>
    </location>
</feature>
<evidence type="ECO:0000313" key="4">
    <source>
        <dbReference type="EMBL" id="KAL3318444.1"/>
    </source>
</evidence>
<dbReference type="Pfam" id="PF09736">
    <property type="entry name" value="Bud13"/>
    <property type="match status" value="1"/>
</dbReference>
<dbReference type="AlphaFoldDB" id="A0ABD2QFY2"/>
<evidence type="ECO:0000313" key="5">
    <source>
        <dbReference type="Proteomes" id="UP001626550"/>
    </source>
</evidence>
<reference evidence="4 5" key="1">
    <citation type="submission" date="2024-11" db="EMBL/GenBank/DDBJ databases">
        <title>Adaptive evolution of stress response genes in parasites aligns with host niche diversity.</title>
        <authorList>
            <person name="Hahn C."/>
            <person name="Resl P."/>
        </authorList>
    </citation>
    <scope>NUCLEOTIDE SEQUENCE [LARGE SCALE GENOMIC DNA]</scope>
    <source>
        <strain evidence="4">EGGRZ-B1_66</strain>
        <tissue evidence="4">Body</tissue>
    </source>
</reference>
<dbReference type="InterPro" id="IPR018609">
    <property type="entry name" value="Bud13"/>
</dbReference>
<dbReference type="PANTHER" id="PTHR31809">
    <property type="entry name" value="BUD13 HOMOLOG"/>
    <property type="match status" value="1"/>
</dbReference>
<comment type="caution">
    <text evidence="4">The sequence shown here is derived from an EMBL/GenBank/DDBJ whole genome shotgun (WGS) entry which is preliminary data.</text>
</comment>